<evidence type="ECO:0000313" key="5">
    <source>
        <dbReference type="Proteomes" id="UP000625711"/>
    </source>
</evidence>
<comment type="similarity">
    <text evidence="1">Belongs to the EEIG family.</text>
</comment>
<dbReference type="Pfam" id="PF10358">
    <property type="entry name" value="NT-C2"/>
    <property type="match status" value="1"/>
</dbReference>
<evidence type="ECO:0000256" key="2">
    <source>
        <dbReference type="SAM" id="MobiDB-lite"/>
    </source>
</evidence>
<feature type="compositionally biased region" description="Polar residues" evidence="2">
    <location>
        <begin position="251"/>
        <end position="270"/>
    </location>
</feature>
<organism evidence="4 5">
    <name type="scientific">Rhynchophorus ferrugineus</name>
    <name type="common">Red palm weevil</name>
    <name type="synonym">Curculio ferrugineus</name>
    <dbReference type="NCBI Taxonomy" id="354439"/>
    <lineage>
        <taxon>Eukaryota</taxon>
        <taxon>Metazoa</taxon>
        <taxon>Ecdysozoa</taxon>
        <taxon>Arthropoda</taxon>
        <taxon>Hexapoda</taxon>
        <taxon>Insecta</taxon>
        <taxon>Pterygota</taxon>
        <taxon>Neoptera</taxon>
        <taxon>Endopterygota</taxon>
        <taxon>Coleoptera</taxon>
        <taxon>Polyphaga</taxon>
        <taxon>Cucujiformia</taxon>
        <taxon>Curculionidae</taxon>
        <taxon>Dryophthorinae</taxon>
        <taxon>Rhynchophorus</taxon>
    </lineage>
</organism>
<comment type="caution">
    <text evidence="4">The sequence shown here is derived from an EMBL/GenBank/DDBJ whole genome shotgun (WGS) entry which is preliminary data.</text>
</comment>
<dbReference type="InterPro" id="IPR019448">
    <property type="entry name" value="NT-C2"/>
</dbReference>
<feature type="region of interest" description="Disordered" evidence="2">
    <location>
        <begin position="585"/>
        <end position="637"/>
    </location>
</feature>
<dbReference type="PANTHER" id="PTHR21456:SF1">
    <property type="entry name" value="C2 NT-TYPE DOMAIN-CONTAINING PROTEIN"/>
    <property type="match status" value="1"/>
</dbReference>
<feature type="compositionally biased region" description="Low complexity" evidence="2">
    <location>
        <begin position="272"/>
        <end position="288"/>
    </location>
</feature>
<dbReference type="OrthoDB" id="3365224at2759"/>
<feature type="region of interest" description="Disordered" evidence="2">
    <location>
        <begin position="163"/>
        <end position="184"/>
    </location>
</feature>
<gene>
    <name evidence="4" type="ORF">GWI33_004485</name>
</gene>
<evidence type="ECO:0000259" key="3">
    <source>
        <dbReference type="PROSITE" id="PS51840"/>
    </source>
</evidence>
<evidence type="ECO:0000256" key="1">
    <source>
        <dbReference type="ARBA" id="ARBA00034780"/>
    </source>
</evidence>
<dbReference type="PROSITE" id="PS51840">
    <property type="entry name" value="C2_NT"/>
    <property type="match status" value="1"/>
</dbReference>
<feature type="domain" description="C2 NT-type" evidence="3">
    <location>
        <begin position="3"/>
        <end position="145"/>
    </location>
</feature>
<name>A0A834MKE7_RHYFE</name>
<feature type="compositionally biased region" description="Low complexity" evidence="2">
    <location>
        <begin position="612"/>
        <end position="629"/>
    </location>
</feature>
<feature type="region of interest" description="Disordered" evidence="2">
    <location>
        <begin position="642"/>
        <end position="661"/>
    </location>
</feature>
<dbReference type="EMBL" id="JAACXV010000232">
    <property type="protein sequence ID" value="KAF7281624.1"/>
    <property type="molecule type" value="Genomic_DNA"/>
</dbReference>
<feature type="region of interest" description="Disordered" evidence="2">
    <location>
        <begin position="251"/>
        <end position="290"/>
    </location>
</feature>
<proteinExistence type="inferred from homology"/>
<dbReference type="InterPro" id="IPR039931">
    <property type="entry name" value="EEIG1/2-like"/>
</dbReference>
<evidence type="ECO:0000313" key="4">
    <source>
        <dbReference type="EMBL" id="KAF7281624.1"/>
    </source>
</evidence>
<accession>A0A834MKE7</accession>
<keyword evidence="5" id="KW-1185">Reference proteome</keyword>
<dbReference type="PANTHER" id="PTHR21456">
    <property type="entry name" value="FAMILY WITH SEQUENCE SIMILARITY 102"/>
    <property type="match status" value="1"/>
</dbReference>
<reference evidence="4" key="1">
    <citation type="submission" date="2020-08" db="EMBL/GenBank/DDBJ databases">
        <title>Genome sequencing and assembly of the red palm weevil Rhynchophorus ferrugineus.</title>
        <authorList>
            <person name="Dias G.B."/>
            <person name="Bergman C.M."/>
            <person name="Manee M."/>
        </authorList>
    </citation>
    <scope>NUCLEOTIDE SEQUENCE</scope>
    <source>
        <strain evidence="4">AA-2017</strain>
        <tissue evidence="4">Whole larva</tissue>
    </source>
</reference>
<dbReference type="AlphaFoldDB" id="A0A834MKE7"/>
<dbReference type="Proteomes" id="UP000625711">
    <property type="component" value="Unassembled WGS sequence"/>
</dbReference>
<protein>
    <recommendedName>
        <fullName evidence="3">C2 NT-type domain-containing protein</fullName>
    </recommendedName>
</protein>
<sequence length="728" mass="79155">MTSFMSKKKKYKFQVEICLEEMLAVPFVSAVLFAKLRLLDGGSFQDHSSRQEVRDHKVTWDSNFSFPCKMMANASTGVMEKCILRISIRKECKGGRSFTKLGFVDLNLAEYAGAGVIHKKALLEGYDTRHRQDNSMLKFRLQLNMISGDILFKVPSPSLKHKQTLMDDAAADQRSDEFSSGSLAGSINSGSSGFGSLPKKRPQLMTSEIVIGQTLPESGGASASTPSDQSSTEIAPFIVHCEQVTDHVTVANTQEPGHSRNSSNTSQMSRASGYSSISHSRQSSSGDSAAGHIRNAFQHQSLRRPSSKFQRTYTLPKHRLYIPTTILSESFGPSALNTSTPEVFHTPQGSLGGSEDATPTAPLANGLCDGFHTPICDDDTPKKVKELGNNLEVGGDLTDDVFCTPEGSFSTKTDVFSRNFNALQKSASNSMVEWIKKVEVAENDTKKSSNVELEVVEVNVRSKAYTYEKNRNVKSLAPSGLRYSKSDFQIPKVSPEETRKDRSFSQIISSFLTPRMSRKNAAHSTPIKDGFGLTTPPTFTLSNQESRAVSMGNLRMGNEGLLLVPGTVIRLHRKMLLDGATVSKLAPMTSCSPPDDLPPEDGIALPNLQRRPSAGSSLNPSSGSLATSSEGGSLERAKAAFERRKKIPGGQEEGSVAARVENTRIDPENFIAELLKSTNLEQPDDSAETSGLQLFIAKDGTAALGNHEVKSQMSTGVNTFKQVVMDDR</sequence>